<gene>
    <name evidence="3" type="ORF">RND81_O265900</name>
</gene>
<evidence type="ECO:0000259" key="2">
    <source>
        <dbReference type="Pfam" id="PF22936"/>
    </source>
</evidence>
<evidence type="ECO:0000313" key="3">
    <source>
        <dbReference type="EMBL" id="KAK9663658.1"/>
    </source>
</evidence>
<name>A0AAW1GJ83_SAPOF</name>
<dbReference type="PANTHER" id="PTHR34222:SF94">
    <property type="entry name" value="CCHC-TYPE DOMAIN-CONTAINING PROTEIN"/>
    <property type="match status" value="1"/>
</dbReference>
<evidence type="ECO:0008006" key="5">
    <source>
        <dbReference type="Google" id="ProtNLM"/>
    </source>
</evidence>
<dbReference type="Pfam" id="PF13976">
    <property type="entry name" value="gag_pre-integrs"/>
    <property type="match status" value="1"/>
</dbReference>
<evidence type="ECO:0000313" key="4">
    <source>
        <dbReference type="Proteomes" id="UP001443914"/>
    </source>
</evidence>
<feature type="domain" description="Retrovirus-related Pol polyprotein from transposon TNT 1-94-like beta-barrel" evidence="2">
    <location>
        <begin position="175"/>
        <end position="248"/>
    </location>
</feature>
<protein>
    <recommendedName>
        <fullName evidence="5">GAG-pre-integrase domain-containing protein</fullName>
    </recommendedName>
</protein>
<evidence type="ECO:0000259" key="1">
    <source>
        <dbReference type="Pfam" id="PF13976"/>
    </source>
</evidence>
<dbReference type="AlphaFoldDB" id="A0AAW1GJ83"/>
<proteinExistence type="predicted"/>
<keyword evidence="4" id="KW-1185">Reference proteome</keyword>
<dbReference type="InterPro" id="IPR054722">
    <property type="entry name" value="PolX-like_BBD"/>
</dbReference>
<accession>A0AAW1GJ83</accession>
<comment type="caution">
    <text evidence="3">The sequence shown here is derived from an EMBL/GenBank/DDBJ whole genome shotgun (WGS) entry which is preliminary data.</text>
</comment>
<dbReference type="Proteomes" id="UP001443914">
    <property type="component" value="Unassembled WGS sequence"/>
</dbReference>
<organism evidence="3 4">
    <name type="scientific">Saponaria officinalis</name>
    <name type="common">Common soapwort</name>
    <name type="synonym">Lychnis saponaria</name>
    <dbReference type="NCBI Taxonomy" id="3572"/>
    <lineage>
        <taxon>Eukaryota</taxon>
        <taxon>Viridiplantae</taxon>
        <taxon>Streptophyta</taxon>
        <taxon>Embryophyta</taxon>
        <taxon>Tracheophyta</taxon>
        <taxon>Spermatophyta</taxon>
        <taxon>Magnoliopsida</taxon>
        <taxon>eudicotyledons</taxon>
        <taxon>Gunneridae</taxon>
        <taxon>Pentapetalae</taxon>
        <taxon>Caryophyllales</taxon>
        <taxon>Caryophyllaceae</taxon>
        <taxon>Caryophylleae</taxon>
        <taxon>Saponaria</taxon>
    </lineage>
</organism>
<sequence>MGLDDTLYGAVRSQQLFLTPLTTLNRAYHVVLQEERLRCLVNVTEDVPDITAYSVKTANRPFSKPDWKEIREKEKSEKRKLHCTHCDKRGHDLKTCFFYHNTYPNWWGNRPRANVIEKSNGVAGSSSNSNTTTTGAAVRVSDELVRANVITSGDASCTDHKLKSHKSLKGMSFQWIIDTGASNHVTGDVTFMTETTTILARPVGLPDGQQVTATLMGTVPLNDRVTLRSVLYVPCLTCNLISVSQLTLNNDCIVEFTNTKCFIQDRTTKTTIGVGELRDRLYFFNDVKACSSIFQVYRKNNFELWHRRLGHPADKIVKLVPYVNFSSLHTHTICDVCHQAKQHR</sequence>
<reference evidence="3" key="1">
    <citation type="submission" date="2024-03" db="EMBL/GenBank/DDBJ databases">
        <title>WGS assembly of Saponaria officinalis var. Norfolk2.</title>
        <authorList>
            <person name="Jenkins J."/>
            <person name="Shu S."/>
            <person name="Grimwood J."/>
            <person name="Barry K."/>
            <person name="Goodstein D."/>
            <person name="Schmutz J."/>
            <person name="Leebens-Mack J."/>
            <person name="Osbourn A."/>
        </authorList>
    </citation>
    <scope>NUCLEOTIDE SEQUENCE [LARGE SCALE GENOMIC DNA]</scope>
    <source>
        <strain evidence="3">JIC</strain>
    </source>
</reference>
<feature type="domain" description="GAG-pre-integrase" evidence="1">
    <location>
        <begin position="281"/>
        <end position="342"/>
    </location>
</feature>
<dbReference type="EMBL" id="JBDFQZ010000016">
    <property type="protein sequence ID" value="KAK9663658.1"/>
    <property type="molecule type" value="Genomic_DNA"/>
</dbReference>
<dbReference type="PANTHER" id="PTHR34222">
    <property type="entry name" value="GAG_PRE-INTEGRS DOMAIN-CONTAINING PROTEIN"/>
    <property type="match status" value="1"/>
</dbReference>
<dbReference type="Pfam" id="PF22936">
    <property type="entry name" value="Pol_BBD"/>
    <property type="match status" value="1"/>
</dbReference>
<dbReference type="InterPro" id="IPR025724">
    <property type="entry name" value="GAG-pre-integrase_dom"/>
</dbReference>